<accession>A0A9W5S3S6</accession>
<reference evidence="2 3" key="1">
    <citation type="submission" date="2014-02" db="EMBL/GenBank/DDBJ databases">
        <title>Genome sequence of Paenibacillus darwinianus reveals adaptive mechanisms for survival in Antarctic soils.</title>
        <authorList>
            <person name="Dsouza M."/>
            <person name="Taylor M.W."/>
            <person name="Turner S.J."/>
            <person name="Aislabie J."/>
        </authorList>
    </citation>
    <scope>NUCLEOTIDE SEQUENCE [LARGE SCALE GENOMIC DNA]</scope>
    <source>
        <strain evidence="2 3">CE1</strain>
    </source>
</reference>
<comment type="caution">
    <text evidence="2">The sequence shown here is derived from an EMBL/GenBank/DDBJ whole genome shotgun (WGS) entry which is preliminary data.</text>
</comment>
<protein>
    <submittedName>
        <fullName evidence="2">Uncharacterized protein</fullName>
    </submittedName>
</protein>
<dbReference type="EMBL" id="JFHU01000035">
    <property type="protein sequence ID" value="EXX91273.1"/>
    <property type="molecule type" value="Genomic_DNA"/>
</dbReference>
<evidence type="ECO:0000256" key="1">
    <source>
        <dbReference type="SAM" id="MobiDB-lite"/>
    </source>
</evidence>
<feature type="region of interest" description="Disordered" evidence="1">
    <location>
        <begin position="34"/>
        <end position="106"/>
    </location>
</feature>
<name>A0A9W5S3S6_9BACL</name>
<dbReference type="RefSeq" id="WP_036579296.1">
    <property type="nucleotide sequence ID" value="NZ_KK082138.1"/>
</dbReference>
<sequence length="106" mass="11747">MTFKSLDLQMSIPRTPEASAIQAQQLQKQVAEQQQLATAAEKQTEMKRHRNTGVEETAGQTIKDRQGRQQPGGQGGRRGRGLQADAHAAKPESNHPYKGKHIDLTY</sequence>
<dbReference type="Proteomes" id="UP000053750">
    <property type="component" value="Unassembled WGS sequence"/>
</dbReference>
<organism evidence="2 3">
    <name type="scientific">Paenibacillus darwinianus</name>
    <dbReference type="NCBI Taxonomy" id="1380763"/>
    <lineage>
        <taxon>Bacteria</taxon>
        <taxon>Bacillati</taxon>
        <taxon>Bacillota</taxon>
        <taxon>Bacilli</taxon>
        <taxon>Bacillales</taxon>
        <taxon>Paenibacillaceae</taxon>
        <taxon>Paenibacillus</taxon>
    </lineage>
</organism>
<evidence type="ECO:0000313" key="2">
    <source>
        <dbReference type="EMBL" id="EXX91273.1"/>
    </source>
</evidence>
<gene>
    <name evidence="2" type="ORF">BG53_11800</name>
</gene>
<evidence type="ECO:0000313" key="3">
    <source>
        <dbReference type="Proteomes" id="UP000053750"/>
    </source>
</evidence>
<proteinExistence type="predicted"/>
<feature type="compositionally biased region" description="Basic and acidic residues" evidence="1">
    <location>
        <begin position="87"/>
        <end position="106"/>
    </location>
</feature>
<dbReference type="AlphaFoldDB" id="A0A9W5S3S6"/>
<keyword evidence="3" id="KW-1185">Reference proteome</keyword>